<dbReference type="Pfam" id="PF13837">
    <property type="entry name" value="Myb_DNA-bind_4"/>
    <property type="match status" value="1"/>
</dbReference>
<dbReference type="Proteomes" id="UP000245207">
    <property type="component" value="Unassembled WGS sequence"/>
</dbReference>
<dbReference type="GO" id="GO:0000976">
    <property type="term" value="F:transcription cis-regulatory region binding"/>
    <property type="evidence" value="ECO:0007669"/>
    <property type="project" value="TreeGrafter"/>
</dbReference>
<dbReference type="PANTHER" id="PTHR31307:SF61">
    <property type="entry name" value="TRANSCRIPTION FACTOR TRIHELIX FAMILY"/>
    <property type="match status" value="1"/>
</dbReference>
<proteinExistence type="predicted"/>
<feature type="compositionally biased region" description="Low complexity" evidence="1">
    <location>
        <begin position="243"/>
        <end position="252"/>
    </location>
</feature>
<keyword evidence="4" id="KW-1185">Reference proteome</keyword>
<gene>
    <name evidence="3" type="ORF">CTI12_AA272230</name>
</gene>
<protein>
    <submittedName>
        <fullName evidence="3">Trihelix protein</fullName>
    </submittedName>
</protein>
<dbReference type="PANTHER" id="PTHR31307">
    <property type="entry name" value="TRIHELIX TRANSCRIPTION FACTOR ASIL2"/>
    <property type="match status" value="1"/>
</dbReference>
<accession>A0A2U1NFJ8</accession>
<dbReference type="InterPro" id="IPR044823">
    <property type="entry name" value="ASIL1/2-like"/>
</dbReference>
<dbReference type="STRING" id="35608.A0A2U1NFJ8"/>
<evidence type="ECO:0000256" key="1">
    <source>
        <dbReference type="SAM" id="MobiDB-lite"/>
    </source>
</evidence>
<dbReference type="EMBL" id="PKPP01002927">
    <property type="protein sequence ID" value="PWA72261.1"/>
    <property type="molecule type" value="Genomic_DNA"/>
</dbReference>
<reference evidence="3 4" key="1">
    <citation type="journal article" date="2018" name="Mol. Plant">
        <title>The genome of Artemisia annua provides insight into the evolution of Asteraceae family and artemisinin biosynthesis.</title>
        <authorList>
            <person name="Shen Q."/>
            <person name="Zhang L."/>
            <person name="Liao Z."/>
            <person name="Wang S."/>
            <person name="Yan T."/>
            <person name="Shi P."/>
            <person name="Liu M."/>
            <person name="Fu X."/>
            <person name="Pan Q."/>
            <person name="Wang Y."/>
            <person name="Lv Z."/>
            <person name="Lu X."/>
            <person name="Zhang F."/>
            <person name="Jiang W."/>
            <person name="Ma Y."/>
            <person name="Chen M."/>
            <person name="Hao X."/>
            <person name="Li L."/>
            <person name="Tang Y."/>
            <person name="Lv G."/>
            <person name="Zhou Y."/>
            <person name="Sun X."/>
            <person name="Brodelius P.E."/>
            <person name="Rose J.K.C."/>
            <person name="Tang K."/>
        </authorList>
    </citation>
    <scope>NUCLEOTIDE SEQUENCE [LARGE SCALE GENOMIC DNA]</scope>
    <source>
        <strain evidence="4">cv. Huhao1</strain>
        <tissue evidence="3">Leaf</tissue>
    </source>
</reference>
<evidence type="ECO:0000313" key="4">
    <source>
        <dbReference type="Proteomes" id="UP000245207"/>
    </source>
</evidence>
<dbReference type="InterPro" id="IPR044822">
    <property type="entry name" value="Myb_DNA-bind_4"/>
</dbReference>
<feature type="domain" description="Myb/SANT-like DNA-binding" evidence="2">
    <location>
        <begin position="340"/>
        <end position="401"/>
    </location>
</feature>
<dbReference type="GO" id="GO:0005634">
    <property type="term" value="C:nucleus"/>
    <property type="evidence" value="ECO:0007669"/>
    <property type="project" value="TreeGrafter"/>
</dbReference>
<dbReference type="AlphaFoldDB" id="A0A2U1NFJ8"/>
<dbReference type="OrthoDB" id="691673at2759"/>
<evidence type="ECO:0000259" key="2">
    <source>
        <dbReference type="Pfam" id="PF13837"/>
    </source>
</evidence>
<organism evidence="3 4">
    <name type="scientific">Artemisia annua</name>
    <name type="common">Sweet wormwood</name>
    <dbReference type="NCBI Taxonomy" id="35608"/>
    <lineage>
        <taxon>Eukaryota</taxon>
        <taxon>Viridiplantae</taxon>
        <taxon>Streptophyta</taxon>
        <taxon>Embryophyta</taxon>
        <taxon>Tracheophyta</taxon>
        <taxon>Spermatophyta</taxon>
        <taxon>Magnoliopsida</taxon>
        <taxon>eudicotyledons</taxon>
        <taxon>Gunneridae</taxon>
        <taxon>Pentapetalae</taxon>
        <taxon>asterids</taxon>
        <taxon>campanulids</taxon>
        <taxon>Asterales</taxon>
        <taxon>Asteraceae</taxon>
        <taxon>Asteroideae</taxon>
        <taxon>Anthemideae</taxon>
        <taxon>Artemisiinae</taxon>
        <taxon>Artemisia</taxon>
    </lineage>
</organism>
<sequence length="512" mass="59066">MYLAVLNYATTNKNVGRSVRQRMLYYGSDPSFLSQNSSPQITPASCETNDPYSSVESIIPGQAQPSQQPFIHPLPFCNQKLTSLSDGRPALHKISLTMVKMLSEMLGAVLPMEIVLCNLEFKMAVSAASAKGPLLRDLVFCAIKQPRPIVHSSRRGKHCQTAGQQRRGRNTIAQRMPHVTPHSMSNEDALKLYVCRPIDMRFLCMIGGDSNEYTDADFDDIREEWAIYVSNFIFRTRRPIRNTNYTNYNTFDNDNDFEQPESPINNRYNYHQQQQHVNIVNDDSDSVDDEEEDEEDDNNNEYQQYYNVGETSSRRHQKKRRLDNLVGGYGYAPPRVNVMDEWSENATFVLLEVWGDRYMQLGRRSLRGEDWVEVAEKISEMCKMEINDGQCRTRFETLKQKQHNGLPCGVDSGEYVFMNTKVYLNQSNALDEMRDSPGFKLLAESVQNFGEIYEKIEGRKRQQMLELEKLRMDFQRELELQKKVILERAQAEIAKIREEDDEDANSAENLSG</sequence>
<name>A0A2U1NFJ8_ARTAN</name>
<evidence type="ECO:0000313" key="3">
    <source>
        <dbReference type="EMBL" id="PWA72261.1"/>
    </source>
</evidence>
<comment type="caution">
    <text evidence="3">The sequence shown here is derived from an EMBL/GenBank/DDBJ whole genome shotgun (WGS) entry which is preliminary data.</text>
</comment>
<feature type="region of interest" description="Disordered" evidence="1">
    <location>
        <begin position="243"/>
        <end position="264"/>
    </location>
</feature>
<dbReference type="Gene3D" id="1.10.10.60">
    <property type="entry name" value="Homeodomain-like"/>
    <property type="match status" value="1"/>
</dbReference>